<feature type="compositionally biased region" description="Basic and acidic residues" evidence="1">
    <location>
        <begin position="833"/>
        <end position="842"/>
    </location>
</feature>
<sequence length="999" mass="111518">MAEVELKKEDGTDKAPPDQNAMSEMLNKIGKCALRHDEMLVLRNAAAADIAAEAATKHAAEAAEPGVETRSELNEWLKWAKERAEEHANTAHPRKKRADGAVEKLKFLAPANDVLDAVGLVPTLYLDFLKFCSGYCLLGALLSVPSYAFSAARAHEVFSAVALDTYPTALLQLSIAARSECRDDGCKTMNTVAGLLEALFSVLLFLGVRRFRTRVKAINDVNEANNVFTSEYAIQLHGMPPDATKEEIKEHLETVVAAATGKSREECAVWDVALITDCASVLRNAVQQTPLEREYAINERKLRIEYAFRKERPDGWPQTQVIGELKTYVESLSSRLLKTRMGITASTSITNVRGAFVTFEEQPARNAALKLYPGGWGYIAQPKARRFRSTTPSGCCDKGWRLRAFAPPQPRDLLHENLPYRLLRLDFKAFTTFCRRLIATALLVAFLLVSFGVIIGVNAAKMDPDALFSDLDPETKEIIVDSLFPLLASIILVVVNTSIVIIVSSLGEFERYPTLSGMHQNKAVTIFLAQAFNTGFVTLLLMAAPPPEFYRFYEPNCLCPKLFCCGIGAKGLIMRGPHLTMSWLWHLDVGTLLVSAMIVQAITALTAPWVPYIMFNCKMRFSANGKRHRADMEKLYSGPKFDLPTFLGKAYAHFFVVIAYAGVLPILYLTGAAFFIGSWLCERFALLYLHTTPPPYSYQLIEATLWWMPWTVVLHVGFTFWGFAELPTWRVRAGTWSRPFDNQTLWEAMDEPKQMNTDAGVLELPVLKYWLTSIYDVPNHVNSLPTIALFVLFLLLLLVLVLMCACATCCCCWPAGGVSCRRNKSRVTPQTTSEDKADEGDGAHAVVDPPFSKMLVGVTRENVRVLNGQVIHDFQRGIKDTRLTRLLRWTPTALMFRMLGMAERLDQPISDAEWETAEPVFSKLTGAADISYQPEFHPTYETAWTFLANPTKLQAFVAGEKLAEELEKAKARALAAQKAAEDGWKNRHTHQENAEEPDD</sequence>
<feature type="region of interest" description="Disordered" evidence="1">
    <location>
        <begin position="822"/>
        <end position="843"/>
    </location>
</feature>
<accession>A0A0M0JUE4</accession>
<keyword evidence="3" id="KW-0489">Methyltransferase</keyword>
<keyword evidence="2" id="KW-0812">Transmembrane</keyword>
<feature type="transmembrane region" description="Helical" evidence="2">
    <location>
        <begin position="787"/>
        <end position="816"/>
    </location>
</feature>
<keyword evidence="3" id="KW-0808">Transferase</keyword>
<feature type="transmembrane region" description="Helical" evidence="2">
    <location>
        <begin position="478"/>
        <end position="503"/>
    </location>
</feature>
<dbReference type="Proteomes" id="UP000037460">
    <property type="component" value="Unassembled WGS sequence"/>
</dbReference>
<dbReference type="PANTHER" id="PTHR13018">
    <property type="entry name" value="PROBABLE MEMBRANE PROTEIN DUF221-RELATED"/>
    <property type="match status" value="1"/>
</dbReference>
<feature type="transmembrane region" description="Helical" evidence="2">
    <location>
        <begin position="650"/>
        <end position="668"/>
    </location>
</feature>
<feature type="transmembrane region" description="Helical" evidence="2">
    <location>
        <begin position="524"/>
        <end position="544"/>
    </location>
</feature>
<evidence type="ECO:0000313" key="3">
    <source>
        <dbReference type="EMBL" id="KOO29748.1"/>
    </source>
</evidence>
<feature type="transmembrane region" description="Helical" evidence="2">
    <location>
        <begin position="437"/>
        <end position="458"/>
    </location>
</feature>
<keyword evidence="2" id="KW-1133">Transmembrane helix</keyword>
<dbReference type="PANTHER" id="PTHR13018:SF83">
    <property type="entry name" value="RRM DOMAIN-CONTAINING PROTEIN"/>
    <property type="match status" value="1"/>
</dbReference>
<dbReference type="GO" id="GO:0032259">
    <property type="term" value="P:methylation"/>
    <property type="evidence" value="ECO:0007669"/>
    <property type="project" value="UniProtKB-KW"/>
</dbReference>
<keyword evidence="2" id="KW-0472">Membrane</keyword>
<dbReference type="GO" id="GO:0008168">
    <property type="term" value="F:methyltransferase activity"/>
    <property type="evidence" value="ECO:0007669"/>
    <property type="project" value="UniProtKB-KW"/>
</dbReference>
<dbReference type="AlphaFoldDB" id="A0A0M0JUE4"/>
<gene>
    <name evidence="3" type="ORF">Ctob_007326</name>
</gene>
<proteinExistence type="predicted"/>
<dbReference type="InterPro" id="IPR045122">
    <property type="entry name" value="Csc1-like"/>
</dbReference>
<feature type="region of interest" description="Disordered" evidence="1">
    <location>
        <begin position="972"/>
        <end position="999"/>
    </location>
</feature>
<dbReference type="EMBL" id="JWZX01002367">
    <property type="protein sequence ID" value="KOO29748.1"/>
    <property type="molecule type" value="Genomic_DNA"/>
</dbReference>
<feature type="transmembrane region" description="Helical" evidence="2">
    <location>
        <begin position="703"/>
        <end position="724"/>
    </location>
</feature>
<evidence type="ECO:0000313" key="4">
    <source>
        <dbReference type="Proteomes" id="UP000037460"/>
    </source>
</evidence>
<feature type="transmembrane region" description="Helical" evidence="2">
    <location>
        <begin position="188"/>
        <end position="208"/>
    </location>
</feature>
<organism evidence="3 4">
    <name type="scientific">Chrysochromulina tobinii</name>
    <dbReference type="NCBI Taxonomy" id="1460289"/>
    <lineage>
        <taxon>Eukaryota</taxon>
        <taxon>Haptista</taxon>
        <taxon>Haptophyta</taxon>
        <taxon>Prymnesiophyceae</taxon>
        <taxon>Prymnesiales</taxon>
        <taxon>Chrysochromulinaceae</taxon>
        <taxon>Chrysochromulina</taxon>
    </lineage>
</organism>
<dbReference type="GO" id="GO:0005227">
    <property type="term" value="F:calcium-activated cation channel activity"/>
    <property type="evidence" value="ECO:0007669"/>
    <property type="project" value="InterPro"/>
</dbReference>
<comment type="caution">
    <text evidence="3">The sequence shown here is derived from an EMBL/GenBank/DDBJ whole genome shotgun (WGS) entry which is preliminary data.</text>
</comment>
<keyword evidence="4" id="KW-1185">Reference proteome</keyword>
<evidence type="ECO:0000256" key="1">
    <source>
        <dbReference type="SAM" id="MobiDB-lite"/>
    </source>
</evidence>
<protein>
    <submittedName>
        <fullName evidence="3">tRNA (GuanineN(7))methyltransferase</fullName>
    </submittedName>
</protein>
<feature type="compositionally biased region" description="Basic and acidic residues" evidence="1">
    <location>
        <begin position="1"/>
        <end position="16"/>
    </location>
</feature>
<feature type="transmembrane region" description="Helical" evidence="2">
    <location>
        <begin position="589"/>
        <end position="610"/>
    </location>
</feature>
<name>A0A0M0JUE4_9EUKA</name>
<feature type="compositionally biased region" description="Basic and acidic residues" evidence="1">
    <location>
        <begin position="979"/>
        <end position="993"/>
    </location>
</feature>
<dbReference type="OrthoDB" id="192629at2759"/>
<feature type="region of interest" description="Disordered" evidence="1">
    <location>
        <begin position="1"/>
        <end position="20"/>
    </location>
</feature>
<dbReference type="GO" id="GO:0005886">
    <property type="term" value="C:plasma membrane"/>
    <property type="evidence" value="ECO:0007669"/>
    <property type="project" value="TreeGrafter"/>
</dbReference>
<evidence type="ECO:0000256" key="2">
    <source>
        <dbReference type="SAM" id="Phobius"/>
    </source>
</evidence>
<reference evidence="4" key="1">
    <citation type="journal article" date="2015" name="PLoS Genet.">
        <title>Genome Sequence and Transcriptome Analyses of Chrysochromulina tobin: Metabolic Tools for Enhanced Algal Fitness in the Prominent Order Prymnesiales (Haptophyceae).</title>
        <authorList>
            <person name="Hovde B.T."/>
            <person name="Deodato C.R."/>
            <person name="Hunsperger H.M."/>
            <person name="Ryken S.A."/>
            <person name="Yost W."/>
            <person name="Jha R.K."/>
            <person name="Patterson J."/>
            <person name="Monnat R.J. Jr."/>
            <person name="Barlow S.B."/>
            <person name="Starkenburg S.R."/>
            <person name="Cattolico R.A."/>
        </authorList>
    </citation>
    <scope>NUCLEOTIDE SEQUENCE</scope>
    <source>
        <strain evidence="4">CCMP291</strain>
    </source>
</reference>